<evidence type="ECO:0000313" key="4">
    <source>
        <dbReference type="Proteomes" id="UP000652761"/>
    </source>
</evidence>
<dbReference type="Proteomes" id="UP000652761">
    <property type="component" value="Unassembled WGS sequence"/>
</dbReference>
<proteinExistence type="predicted"/>
<name>A0A843UVV2_COLES</name>
<protein>
    <submittedName>
        <fullName evidence="3">Uncharacterized protein</fullName>
    </submittedName>
</protein>
<organism evidence="3 4">
    <name type="scientific">Colocasia esculenta</name>
    <name type="common">Wild taro</name>
    <name type="synonym">Arum esculentum</name>
    <dbReference type="NCBI Taxonomy" id="4460"/>
    <lineage>
        <taxon>Eukaryota</taxon>
        <taxon>Viridiplantae</taxon>
        <taxon>Streptophyta</taxon>
        <taxon>Embryophyta</taxon>
        <taxon>Tracheophyta</taxon>
        <taxon>Spermatophyta</taxon>
        <taxon>Magnoliopsida</taxon>
        <taxon>Liliopsida</taxon>
        <taxon>Araceae</taxon>
        <taxon>Aroideae</taxon>
        <taxon>Colocasieae</taxon>
        <taxon>Colocasia</taxon>
    </lineage>
</organism>
<feature type="region of interest" description="Disordered" evidence="2">
    <location>
        <begin position="63"/>
        <end position="92"/>
    </location>
</feature>
<keyword evidence="1" id="KW-0175">Coiled coil</keyword>
<sequence>MSEEIDELVPMNRTDIDGVQLDTTLLGVVQEEREAIYEDDDLLTDDELDFDSDNNEIDEEIAMSEKNNGNHSKQRSGYVRRRGCDPKPPSKSGVTIVTIAGLQAQVKDKDERISQMEELISKQREEVAQIQAKLFNQKEEVTAERLLLP</sequence>
<reference evidence="3" key="1">
    <citation type="submission" date="2017-07" db="EMBL/GenBank/DDBJ databases">
        <title>Taro Niue Genome Assembly and Annotation.</title>
        <authorList>
            <person name="Atibalentja N."/>
            <person name="Keating K."/>
            <person name="Fields C.J."/>
        </authorList>
    </citation>
    <scope>NUCLEOTIDE SEQUENCE</scope>
    <source>
        <strain evidence="3">Niue_2</strain>
        <tissue evidence="3">Leaf</tissue>
    </source>
</reference>
<accession>A0A843UVV2</accession>
<keyword evidence="4" id="KW-1185">Reference proteome</keyword>
<feature type="compositionally biased region" description="Basic residues" evidence="2">
    <location>
        <begin position="72"/>
        <end position="81"/>
    </location>
</feature>
<gene>
    <name evidence="3" type="ORF">Taro_020238</name>
</gene>
<feature type="coiled-coil region" evidence="1">
    <location>
        <begin position="99"/>
        <end position="140"/>
    </location>
</feature>
<evidence type="ECO:0000313" key="3">
    <source>
        <dbReference type="EMBL" id="MQL87691.1"/>
    </source>
</evidence>
<comment type="caution">
    <text evidence="3">The sequence shown here is derived from an EMBL/GenBank/DDBJ whole genome shotgun (WGS) entry which is preliminary data.</text>
</comment>
<dbReference type="AlphaFoldDB" id="A0A843UVV2"/>
<evidence type="ECO:0000256" key="2">
    <source>
        <dbReference type="SAM" id="MobiDB-lite"/>
    </source>
</evidence>
<evidence type="ECO:0000256" key="1">
    <source>
        <dbReference type="SAM" id="Coils"/>
    </source>
</evidence>
<dbReference type="EMBL" id="NMUH01000997">
    <property type="protein sequence ID" value="MQL87691.1"/>
    <property type="molecule type" value="Genomic_DNA"/>
</dbReference>